<keyword evidence="4" id="KW-1185">Reference proteome</keyword>
<organism evidence="3 4">
    <name type="scientific">Cladonia borealis</name>
    <dbReference type="NCBI Taxonomy" id="184061"/>
    <lineage>
        <taxon>Eukaryota</taxon>
        <taxon>Fungi</taxon>
        <taxon>Dikarya</taxon>
        <taxon>Ascomycota</taxon>
        <taxon>Pezizomycotina</taxon>
        <taxon>Lecanoromycetes</taxon>
        <taxon>OSLEUM clade</taxon>
        <taxon>Lecanoromycetidae</taxon>
        <taxon>Lecanorales</taxon>
        <taxon>Lecanorineae</taxon>
        <taxon>Cladoniaceae</taxon>
        <taxon>Cladonia</taxon>
    </lineage>
</organism>
<evidence type="ECO:0000256" key="1">
    <source>
        <dbReference type="SAM" id="MobiDB-lite"/>
    </source>
</evidence>
<feature type="region of interest" description="Disordered" evidence="1">
    <location>
        <begin position="17"/>
        <end position="47"/>
    </location>
</feature>
<dbReference type="InterPro" id="IPR011009">
    <property type="entry name" value="Kinase-like_dom_sf"/>
</dbReference>
<evidence type="ECO:0000313" key="3">
    <source>
        <dbReference type="EMBL" id="KAK0511089.1"/>
    </source>
</evidence>
<comment type="caution">
    <text evidence="3">The sequence shown here is derived from an EMBL/GenBank/DDBJ whole genome shotgun (WGS) entry which is preliminary data.</text>
</comment>
<dbReference type="EMBL" id="JAFEKC020000014">
    <property type="protein sequence ID" value="KAK0511089.1"/>
    <property type="molecule type" value="Genomic_DNA"/>
</dbReference>
<dbReference type="SUPFAM" id="SSF56112">
    <property type="entry name" value="Protein kinase-like (PK-like)"/>
    <property type="match status" value="1"/>
</dbReference>
<dbReference type="Pfam" id="PF00069">
    <property type="entry name" value="Pkinase"/>
    <property type="match status" value="1"/>
</dbReference>
<protein>
    <recommendedName>
        <fullName evidence="2">Protein kinase domain-containing protein</fullName>
    </recommendedName>
</protein>
<evidence type="ECO:0000313" key="4">
    <source>
        <dbReference type="Proteomes" id="UP001166286"/>
    </source>
</evidence>
<dbReference type="Gene3D" id="1.10.510.10">
    <property type="entry name" value="Transferase(Phosphotransferase) domain 1"/>
    <property type="match status" value="1"/>
</dbReference>
<accession>A0AA39QZF4</accession>
<reference evidence="3" key="1">
    <citation type="submission" date="2023-03" db="EMBL/GenBank/DDBJ databases">
        <title>Complete genome of Cladonia borealis.</title>
        <authorList>
            <person name="Park H."/>
        </authorList>
    </citation>
    <scope>NUCLEOTIDE SEQUENCE</scope>
    <source>
        <strain evidence="3">ANT050790</strain>
    </source>
</reference>
<feature type="domain" description="Protein kinase" evidence="2">
    <location>
        <begin position="43"/>
        <end position="219"/>
    </location>
</feature>
<sequence length="219" mass="24205">MTTIFEKRKSLIALEEVTGSRPASSPDPQTQKARLRSRGRTETRKDAAVLAGRKGRLSLYRREYNRGDAPVELLLPKLVVTRLRAHEYVFDHLTIVATPKALPCEPVVVEDLPYPDSHTKLEILQWVRHENLVVPNHSFAVVEYVPVSLGRIATSHPYATEHELAAILGQILKGLAYIVSHGLVHSSLDSSNVFIDTDGAVKIGEPPLTPSPDPTTLRG</sequence>
<feature type="compositionally biased region" description="Polar residues" evidence="1">
    <location>
        <begin position="21"/>
        <end position="32"/>
    </location>
</feature>
<proteinExistence type="predicted"/>
<gene>
    <name evidence="3" type="ORF">JMJ35_006641</name>
</gene>
<dbReference type="InterPro" id="IPR000719">
    <property type="entry name" value="Prot_kinase_dom"/>
</dbReference>
<dbReference type="GO" id="GO:0004672">
    <property type="term" value="F:protein kinase activity"/>
    <property type="evidence" value="ECO:0007669"/>
    <property type="project" value="InterPro"/>
</dbReference>
<dbReference type="Proteomes" id="UP001166286">
    <property type="component" value="Unassembled WGS sequence"/>
</dbReference>
<dbReference type="GO" id="GO:0005524">
    <property type="term" value="F:ATP binding"/>
    <property type="evidence" value="ECO:0007669"/>
    <property type="project" value="InterPro"/>
</dbReference>
<evidence type="ECO:0000259" key="2">
    <source>
        <dbReference type="PROSITE" id="PS50011"/>
    </source>
</evidence>
<name>A0AA39QZF4_9LECA</name>
<dbReference type="AlphaFoldDB" id="A0AA39QZF4"/>
<dbReference type="PROSITE" id="PS50011">
    <property type="entry name" value="PROTEIN_KINASE_DOM"/>
    <property type="match status" value="1"/>
</dbReference>